<keyword evidence="3" id="KW-1185">Reference proteome</keyword>
<dbReference type="EMBL" id="ML993649">
    <property type="protein sequence ID" value="KAF2158783.1"/>
    <property type="molecule type" value="Genomic_DNA"/>
</dbReference>
<reference evidence="2" key="1">
    <citation type="journal article" date="2020" name="Stud. Mycol.">
        <title>101 Dothideomycetes genomes: a test case for predicting lifestyles and emergence of pathogens.</title>
        <authorList>
            <person name="Haridas S."/>
            <person name="Albert R."/>
            <person name="Binder M."/>
            <person name="Bloem J."/>
            <person name="Labutti K."/>
            <person name="Salamov A."/>
            <person name="Andreopoulos B."/>
            <person name="Baker S."/>
            <person name="Barry K."/>
            <person name="Bills G."/>
            <person name="Bluhm B."/>
            <person name="Cannon C."/>
            <person name="Castanera R."/>
            <person name="Culley D."/>
            <person name="Daum C."/>
            <person name="Ezra D."/>
            <person name="Gonzalez J."/>
            <person name="Henrissat B."/>
            <person name="Kuo A."/>
            <person name="Liang C."/>
            <person name="Lipzen A."/>
            <person name="Lutzoni F."/>
            <person name="Magnuson J."/>
            <person name="Mondo S."/>
            <person name="Nolan M."/>
            <person name="Ohm R."/>
            <person name="Pangilinan J."/>
            <person name="Park H.-J."/>
            <person name="Ramirez L."/>
            <person name="Alfaro M."/>
            <person name="Sun H."/>
            <person name="Tritt A."/>
            <person name="Yoshinaga Y."/>
            <person name="Zwiers L.-H."/>
            <person name="Turgeon B."/>
            <person name="Goodwin S."/>
            <person name="Spatafora J."/>
            <person name="Crous P."/>
            <person name="Grigoriev I."/>
        </authorList>
    </citation>
    <scope>NUCLEOTIDE SEQUENCE</scope>
    <source>
        <strain evidence="2">ATCC 36951</strain>
    </source>
</reference>
<evidence type="ECO:0000313" key="3">
    <source>
        <dbReference type="Proteomes" id="UP000799537"/>
    </source>
</evidence>
<accession>A0A6A6BW38</accession>
<gene>
    <name evidence="2" type="ORF">M409DRAFT_71476</name>
</gene>
<feature type="compositionally biased region" description="Basic and acidic residues" evidence="1">
    <location>
        <begin position="1"/>
        <end position="10"/>
    </location>
</feature>
<proteinExistence type="predicted"/>
<dbReference type="OrthoDB" id="3648660at2759"/>
<evidence type="ECO:0000313" key="2">
    <source>
        <dbReference type="EMBL" id="KAF2158783.1"/>
    </source>
</evidence>
<protein>
    <recommendedName>
        <fullName evidence="4">SnoaL-like domain-containing protein</fullName>
    </recommendedName>
</protein>
<organism evidence="2 3">
    <name type="scientific">Zasmidium cellare ATCC 36951</name>
    <dbReference type="NCBI Taxonomy" id="1080233"/>
    <lineage>
        <taxon>Eukaryota</taxon>
        <taxon>Fungi</taxon>
        <taxon>Dikarya</taxon>
        <taxon>Ascomycota</taxon>
        <taxon>Pezizomycotina</taxon>
        <taxon>Dothideomycetes</taxon>
        <taxon>Dothideomycetidae</taxon>
        <taxon>Mycosphaerellales</taxon>
        <taxon>Mycosphaerellaceae</taxon>
        <taxon>Zasmidium</taxon>
    </lineage>
</organism>
<evidence type="ECO:0008006" key="4">
    <source>
        <dbReference type="Google" id="ProtNLM"/>
    </source>
</evidence>
<dbReference type="Proteomes" id="UP000799537">
    <property type="component" value="Unassembled WGS sequence"/>
</dbReference>
<dbReference type="InterPro" id="IPR032710">
    <property type="entry name" value="NTF2-like_dom_sf"/>
</dbReference>
<name>A0A6A6BW38_ZASCE</name>
<feature type="compositionally biased region" description="Polar residues" evidence="1">
    <location>
        <begin position="11"/>
        <end position="30"/>
    </location>
</feature>
<sequence>MDILFPDKKSQTSAPSSTNDSPASTFDKNISSWLSSTSSSGTSSVTSPSADSNTSPTTADTLISLLMDYVSAANNRTWTDFDGLEQYFHPSFTTECRFTSKLQTFPEGIKTLQDLVEISPTFHIKLHEASAKIDEPTRTAFVFIHSDWVGAPPGNTTQSMQVFEWRFVDGMWLCYRSNVMRGIDEVV</sequence>
<dbReference type="GeneID" id="54572459"/>
<dbReference type="SUPFAM" id="SSF54427">
    <property type="entry name" value="NTF2-like"/>
    <property type="match status" value="1"/>
</dbReference>
<feature type="compositionally biased region" description="Low complexity" evidence="1">
    <location>
        <begin position="31"/>
        <end position="55"/>
    </location>
</feature>
<dbReference type="AlphaFoldDB" id="A0A6A6BW38"/>
<evidence type="ECO:0000256" key="1">
    <source>
        <dbReference type="SAM" id="MobiDB-lite"/>
    </source>
</evidence>
<dbReference type="RefSeq" id="XP_033659672.1">
    <property type="nucleotide sequence ID" value="XM_033819187.1"/>
</dbReference>
<feature type="region of interest" description="Disordered" evidence="1">
    <location>
        <begin position="1"/>
        <end position="55"/>
    </location>
</feature>